<comment type="caution">
    <text evidence="2">The sequence shown here is derived from an EMBL/GenBank/DDBJ whole genome shotgun (WGS) entry which is preliminary data.</text>
</comment>
<organism evidence="2 3">
    <name type="scientific">Dryococelus australis</name>
    <dbReference type="NCBI Taxonomy" id="614101"/>
    <lineage>
        <taxon>Eukaryota</taxon>
        <taxon>Metazoa</taxon>
        <taxon>Ecdysozoa</taxon>
        <taxon>Arthropoda</taxon>
        <taxon>Hexapoda</taxon>
        <taxon>Insecta</taxon>
        <taxon>Pterygota</taxon>
        <taxon>Neoptera</taxon>
        <taxon>Polyneoptera</taxon>
        <taxon>Phasmatodea</taxon>
        <taxon>Verophasmatodea</taxon>
        <taxon>Anareolatae</taxon>
        <taxon>Phasmatidae</taxon>
        <taxon>Eurycanthinae</taxon>
        <taxon>Dryococelus</taxon>
    </lineage>
</organism>
<sequence length="563" mass="63087">MVSQSLRRNEEINRSVESPPCGEPLQSVEFPPPKKTSRRRWTVFRRIMCQSGALPSHMASQEDAEKSPPVRQSSENRSFRELNGFKHPFNPNTASTGKKWLKLFLRRHSNVTSRKSQNLNPARAQKLNRFIVNDHFEKLKTGLGEGCSGSRATRVYPFDTTAIPDEAFAPSLLTFQPHRLAGDNTNHGNEEPHSLQLPDNTSTLTCELIPDVKTTKSRKASRVPSDMYGKKKKKEVVSNNQEYDSETSLSDSQFSEHDSTSEYIDVTDNSEPQKCQTFPLISDILQTPNFKKSTNTKAKEKSEALNYRGQKVVACPFQSSTIGSKKTKVGMKNENVIRGKIVSKKKAVKNKNQAKTNEKIIENVGKNIESKGKNTGSKGKKTEVTEKTELTEIRKHTLHQEPSTSRKYPYHQKPSTSSQMAKQRDESWYSHICKTGHAEDMRLCNLCLWHVHEALENVNKSGSRQGSAIGEGRVHSEALGRGTRHTTISNPAMVEFPGTRTRASLLLAYSFRLSSPPEVPPTRPFNACRHATEHAPVQRRNYTVSLAICLPAIFTSPSSSSLA</sequence>
<feature type="region of interest" description="Disordered" evidence="1">
    <location>
        <begin position="52"/>
        <end position="76"/>
    </location>
</feature>
<evidence type="ECO:0000256" key="1">
    <source>
        <dbReference type="SAM" id="MobiDB-lite"/>
    </source>
</evidence>
<dbReference type="Proteomes" id="UP001159363">
    <property type="component" value="Chromosome X"/>
</dbReference>
<proteinExistence type="predicted"/>
<gene>
    <name evidence="2" type="ORF">PR048_012532</name>
</gene>
<feature type="compositionally biased region" description="Basic and acidic residues" evidence="1">
    <location>
        <begin position="380"/>
        <end position="399"/>
    </location>
</feature>
<keyword evidence="3" id="KW-1185">Reference proteome</keyword>
<evidence type="ECO:0000313" key="3">
    <source>
        <dbReference type="Proteomes" id="UP001159363"/>
    </source>
</evidence>
<name>A0ABQ9HPN3_9NEOP</name>
<feature type="region of interest" description="Disordered" evidence="1">
    <location>
        <begin position="215"/>
        <end position="261"/>
    </location>
</feature>
<protein>
    <submittedName>
        <fullName evidence="2">Uncharacterized protein</fullName>
    </submittedName>
</protein>
<feature type="region of interest" description="Disordered" evidence="1">
    <location>
        <begin position="368"/>
        <end position="424"/>
    </location>
</feature>
<dbReference type="EMBL" id="JARBHB010000004">
    <property type="protein sequence ID" value="KAJ8886321.1"/>
    <property type="molecule type" value="Genomic_DNA"/>
</dbReference>
<reference evidence="2 3" key="1">
    <citation type="submission" date="2023-02" db="EMBL/GenBank/DDBJ databases">
        <title>LHISI_Scaffold_Assembly.</title>
        <authorList>
            <person name="Stuart O.P."/>
            <person name="Cleave R."/>
            <person name="Magrath M.J.L."/>
            <person name="Mikheyev A.S."/>
        </authorList>
    </citation>
    <scope>NUCLEOTIDE SEQUENCE [LARGE SCALE GENOMIC DNA]</scope>
    <source>
        <strain evidence="2">Daus_M_001</strain>
        <tissue evidence="2">Leg muscle</tissue>
    </source>
</reference>
<feature type="compositionally biased region" description="Polar residues" evidence="1">
    <location>
        <begin position="237"/>
        <end position="253"/>
    </location>
</feature>
<evidence type="ECO:0000313" key="2">
    <source>
        <dbReference type="EMBL" id="KAJ8886321.1"/>
    </source>
</evidence>
<feature type="region of interest" description="Disordered" evidence="1">
    <location>
        <begin position="1"/>
        <end position="37"/>
    </location>
</feature>
<accession>A0ABQ9HPN3</accession>